<dbReference type="InterPro" id="IPR016181">
    <property type="entry name" value="Acyl_CoA_acyltransferase"/>
</dbReference>
<dbReference type="Proteomes" id="UP001151699">
    <property type="component" value="Chromosome X"/>
</dbReference>
<reference evidence="2" key="1">
    <citation type="submission" date="2022-07" db="EMBL/GenBank/DDBJ databases">
        <authorList>
            <person name="Trinca V."/>
            <person name="Uliana J.V.C."/>
            <person name="Torres T.T."/>
            <person name="Ward R.J."/>
            <person name="Monesi N."/>
        </authorList>
    </citation>
    <scope>NUCLEOTIDE SEQUENCE</scope>
    <source>
        <strain evidence="2">HSMRA1968</strain>
        <tissue evidence="2">Whole embryos</tissue>
    </source>
</reference>
<dbReference type="CDD" id="cd04301">
    <property type="entry name" value="NAT_SF"/>
    <property type="match status" value="1"/>
</dbReference>
<dbReference type="InterPro" id="IPR000182">
    <property type="entry name" value="GNAT_dom"/>
</dbReference>
<dbReference type="GO" id="GO:0008080">
    <property type="term" value="F:N-acetyltransferase activity"/>
    <property type="evidence" value="ECO:0007669"/>
    <property type="project" value="TreeGrafter"/>
</dbReference>
<name>A0A9Q0MVV9_9DIPT</name>
<dbReference type="PANTHER" id="PTHR20905:SF32">
    <property type="entry name" value="ARYLALKYLAMINE N-ACETYLTRANSFERASE-LIKE 7, ISOFORM A"/>
    <property type="match status" value="1"/>
</dbReference>
<evidence type="ECO:0000313" key="2">
    <source>
        <dbReference type="EMBL" id="KAJ6638871.1"/>
    </source>
</evidence>
<gene>
    <name evidence="2" type="ORF">Bhyg_11609</name>
</gene>
<dbReference type="EMBL" id="WJQU01000003">
    <property type="protein sequence ID" value="KAJ6638871.1"/>
    <property type="molecule type" value="Genomic_DNA"/>
</dbReference>
<keyword evidence="3" id="KW-1185">Reference proteome</keyword>
<dbReference type="Pfam" id="PF00583">
    <property type="entry name" value="Acetyltransf_1"/>
    <property type="match status" value="1"/>
</dbReference>
<organism evidence="2 3">
    <name type="scientific">Pseudolycoriella hygida</name>
    <dbReference type="NCBI Taxonomy" id="35572"/>
    <lineage>
        <taxon>Eukaryota</taxon>
        <taxon>Metazoa</taxon>
        <taxon>Ecdysozoa</taxon>
        <taxon>Arthropoda</taxon>
        <taxon>Hexapoda</taxon>
        <taxon>Insecta</taxon>
        <taxon>Pterygota</taxon>
        <taxon>Neoptera</taxon>
        <taxon>Endopterygota</taxon>
        <taxon>Diptera</taxon>
        <taxon>Nematocera</taxon>
        <taxon>Sciaroidea</taxon>
        <taxon>Sciaridae</taxon>
        <taxon>Pseudolycoriella</taxon>
    </lineage>
</organism>
<evidence type="ECO:0000313" key="3">
    <source>
        <dbReference type="Proteomes" id="UP001151699"/>
    </source>
</evidence>
<protein>
    <recommendedName>
        <fullName evidence="1">N-acetyltransferase domain-containing protein</fullName>
    </recommendedName>
</protein>
<evidence type="ECO:0000259" key="1">
    <source>
        <dbReference type="PROSITE" id="PS51186"/>
    </source>
</evidence>
<proteinExistence type="predicted"/>
<feature type="domain" description="N-acetyltransferase" evidence="1">
    <location>
        <begin position="87"/>
        <end position="225"/>
    </location>
</feature>
<dbReference type="SUPFAM" id="SSF55729">
    <property type="entry name" value="Acyl-CoA N-acyltransferases (Nat)"/>
    <property type="match status" value="1"/>
</dbReference>
<accession>A0A9Q0MVV9</accession>
<dbReference type="PROSITE" id="PS51186">
    <property type="entry name" value="GNAT"/>
    <property type="match status" value="1"/>
</dbReference>
<dbReference type="OrthoDB" id="7782438at2759"/>
<sequence>MSCFQRPDTIPYPNVWLTFEVSDENGELVKYRIQDLPIERAEDAINHMKTHFLTEEIECRARNIVNDEASVEDFVNIWRYAIHADRLSLVCLKEGSEEFVGVNILFAEGKDANIDWKEYKSEHVKDMDLAAFYLFDQFDIFEHYQVDHYLSEYGLSVVPKYRRRGIALKLLEARKQLCKACGIKLTSTIFSSTESQRLAEKAGFEKNFEISYKELAEKRSNYTFDVQNKLSTLSLYSMRT</sequence>
<dbReference type="PANTHER" id="PTHR20905">
    <property type="entry name" value="N-ACETYLTRANSFERASE-RELATED"/>
    <property type="match status" value="1"/>
</dbReference>
<comment type="caution">
    <text evidence="2">The sequence shown here is derived from an EMBL/GenBank/DDBJ whole genome shotgun (WGS) entry which is preliminary data.</text>
</comment>
<dbReference type="Gene3D" id="3.40.630.30">
    <property type="match status" value="1"/>
</dbReference>
<dbReference type="AlphaFoldDB" id="A0A9Q0MVV9"/>